<comment type="similarity">
    <text evidence="1">Belongs to the cullin family.</text>
</comment>
<evidence type="ECO:0007829" key="8">
    <source>
        <dbReference type="ProteomicsDB" id="E9PXT5"/>
    </source>
</evidence>
<dbReference type="FunFam" id="1.20.1310.10:FF:000010">
    <property type="entry name" value="Cullin 4B"/>
    <property type="match status" value="1"/>
</dbReference>
<dbReference type="PeptideAtlas" id="E9PXT5"/>
<dbReference type="GO" id="GO:0031625">
    <property type="term" value="F:ubiquitin protein ligase binding"/>
    <property type="evidence" value="ECO:0007669"/>
    <property type="project" value="InterPro"/>
</dbReference>
<dbReference type="MGI" id="MGI:1914487">
    <property type="gene designation" value="Cul4a"/>
</dbReference>
<dbReference type="Gene3D" id="1.20.1310.10">
    <property type="entry name" value="Cullin Repeats"/>
    <property type="match status" value="2"/>
</dbReference>
<reference evidence="9" key="2">
    <citation type="journal article" date="2010" name="Cell">
        <title>A tissue-specific atlas of mouse protein phosphorylation and expression.</title>
        <authorList>
            <person name="Huttlin E.L."/>
            <person name="Jedrychowski M.P."/>
            <person name="Elias J.E."/>
            <person name="Goswami T."/>
            <person name="Rad R."/>
            <person name="Beausoleil S.A."/>
            <person name="Villen J."/>
            <person name="Haas W."/>
            <person name="Sowa M.E."/>
            <person name="Gygi S.P."/>
        </authorList>
    </citation>
    <scope>IDENTIFICATION BY MASS SPECTROMETRY [LARGE SCALE ANALYSIS]</scope>
</reference>
<dbReference type="Pfam" id="PF00888">
    <property type="entry name" value="Cullin"/>
    <property type="match status" value="1"/>
</dbReference>
<evidence type="ECO:0000259" key="3">
    <source>
        <dbReference type="Pfam" id="PF00888"/>
    </source>
</evidence>
<reference evidence="4 6" key="1">
    <citation type="journal article" date="2009" name="PLoS Biol.">
        <title>Lineage-specific biology revealed by a finished genome assembly of the mouse.</title>
        <authorList>
            <consortium name="Mouse Genome Sequencing Consortium"/>
            <person name="Church D.M."/>
            <person name="Goodstadt L."/>
            <person name="Hillier L.W."/>
            <person name="Zody M.C."/>
            <person name="Goldstein S."/>
            <person name="She X."/>
            <person name="Bult C.J."/>
            <person name="Agarwala R."/>
            <person name="Cherry J.L."/>
            <person name="DiCuccio M."/>
            <person name="Hlavina W."/>
            <person name="Kapustin Y."/>
            <person name="Meric P."/>
            <person name="Maglott D."/>
            <person name="Birtle Z."/>
            <person name="Marques A.C."/>
            <person name="Graves T."/>
            <person name="Zhou S."/>
            <person name="Teague B."/>
            <person name="Potamousis K."/>
            <person name="Churas C."/>
            <person name="Place M."/>
            <person name="Herschleb J."/>
            <person name="Runnheim R."/>
            <person name="Forrest D."/>
            <person name="Amos-Landgraf J."/>
            <person name="Schwartz D.C."/>
            <person name="Cheng Z."/>
            <person name="Lindblad-Toh K."/>
            <person name="Eichler E.E."/>
            <person name="Ponting C.P."/>
        </authorList>
    </citation>
    <scope>NUCLEOTIDE SEQUENCE [LARGE SCALE GENOMIC DNA]</scope>
    <source>
        <strain evidence="4 6">C57BL/6J</strain>
    </source>
</reference>
<feature type="domain" description="Cullin N-terminal" evidence="3">
    <location>
        <begin position="63"/>
        <end position="254"/>
    </location>
</feature>
<proteinExistence type="evidence at protein level"/>
<dbReference type="Bgee" id="ENSMUSG00000031446">
    <property type="expression patterns" value="Expressed in ileal epithelium and 268 other cell types or tissues"/>
</dbReference>
<dbReference type="ExpressionAtlas" id="E9PXT5">
    <property type="expression patterns" value="baseline and differential"/>
</dbReference>
<evidence type="ECO:0000313" key="6">
    <source>
        <dbReference type="Proteomes" id="UP000000589"/>
    </source>
</evidence>
<evidence type="ECO:0000313" key="4">
    <source>
        <dbReference type="Ensembl" id="ENSMUSP00000112525.2"/>
    </source>
</evidence>
<reference evidence="4 6" key="3">
    <citation type="journal article" date="2011" name="PLoS Biol.">
        <title>Modernizing reference genome assemblies.</title>
        <authorList>
            <person name="Church D.M."/>
            <person name="Schneider V.A."/>
            <person name="Graves T."/>
            <person name="Auger K."/>
            <person name="Cunningham F."/>
            <person name="Bouk N."/>
            <person name="Chen H.C."/>
            <person name="Agarwala R."/>
            <person name="McLaren W.M."/>
            <person name="Ritchie G.R."/>
            <person name="Albracht D."/>
            <person name="Kremitzki M."/>
            <person name="Rock S."/>
            <person name="Kotkiewicz H."/>
            <person name="Kremitzki C."/>
            <person name="Wollam A."/>
            <person name="Trani L."/>
            <person name="Fulton L."/>
            <person name="Fulton R."/>
            <person name="Matthews L."/>
            <person name="Whitehead S."/>
            <person name="Chow W."/>
            <person name="Torrance J."/>
            <person name="Dunn M."/>
            <person name="Harden G."/>
            <person name="Threadgold G."/>
            <person name="Wood J."/>
            <person name="Collins J."/>
            <person name="Heath P."/>
            <person name="Griffiths G."/>
            <person name="Pelan S."/>
            <person name="Grafham D."/>
            <person name="Eichler E.E."/>
            <person name="Weinstock G."/>
            <person name="Mardis E.R."/>
            <person name="Wilson R.K."/>
            <person name="Howe K."/>
            <person name="Flicek P."/>
            <person name="Hubbard T."/>
        </authorList>
    </citation>
    <scope>NUCLEOTIDE SEQUENCE [LARGE SCALE GENOMIC DNA]</scope>
    <source>
        <strain evidence="4 6">C57BL/6J</strain>
    </source>
</reference>
<accession>E9PXT5</accession>
<evidence type="ECO:0000256" key="1">
    <source>
        <dbReference type="ARBA" id="ARBA00006019"/>
    </source>
</evidence>
<dbReference type="AlphaFoldDB" id="E9PXT5"/>
<feature type="region of interest" description="Disordered" evidence="2">
    <location>
        <begin position="1"/>
        <end position="40"/>
    </location>
</feature>
<dbReference type="VEuPathDB" id="HostDB:ENSMUSG00000031446"/>
<keyword evidence="7 8" id="KW-1267">Proteomics identification</keyword>
<dbReference type="HOGENOM" id="CLU_1187357_0_0_1"/>
<protein>
    <submittedName>
        <fullName evidence="4">Cullin 4A</fullName>
    </submittedName>
</protein>
<dbReference type="InterPro" id="IPR045093">
    <property type="entry name" value="Cullin"/>
</dbReference>
<feature type="compositionally biased region" description="Low complexity" evidence="2">
    <location>
        <begin position="20"/>
        <end position="31"/>
    </location>
</feature>
<organism evidence="4 6">
    <name type="scientific">Mus musculus</name>
    <name type="common">Mouse</name>
    <dbReference type="NCBI Taxonomy" id="10090"/>
    <lineage>
        <taxon>Eukaryota</taxon>
        <taxon>Metazoa</taxon>
        <taxon>Chordata</taxon>
        <taxon>Craniata</taxon>
        <taxon>Vertebrata</taxon>
        <taxon>Euteleostomi</taxon>
        <taxon>Mammalia</taxon>
        <taxon>Eutheria</taxon>
        <taxon>Euarchontoglires</taxon>
        <taxon>Glires</taxon>
        <taxon>Rodentia</taxon>
        <taxon>Myomorpha</taxon>
        <taxon>Muroidea</taxon>
        <taxon>Muridae</taxon>
        <taxon>Murinae</taxon>
        <taxon>Mus</taxon>
        <taxon>Mus</taxon>
    </lineage>
</organism>
<dbReference type="jPOST" id="E9PXT5"/>
<reference evidence="4" key="4">
    <citation type="submission" date="2025-08" db="UniProtKB">
        <authorList>
            <consortium name="Ensembl"/>
        </authorList>
    </citation>
    <scope>IDENTIFICATION</scope>
    <source>
        <strain evidence="4">C57BL/6J</strain>
    </source>
</reference>
<dbReference type="InterPro" id="IPR001373">
    <property type="entry name" value="Cullin_N"/>
</dbReference>
<dbReference type="Antibodypedia" id="11756">
    <property type="antibodies" value="395 antibodies from 39 providers"/>
</dbReference>
<name>E9PXT5_MOUSE</name>
<evidence type="ECO:0007829" key="9">
    <source>
        <dbReference type="PubMed" id="21183079"/>
    </source>
</evidence>
<dbReference type="GO" id="GO:0006511">
    <property type="term" value="P:ubiquitin-dependent protein catabolic process"/>
    <property type="evidence" value="ECO:0007669"/>
    <property type="project" value="InterPro"/>
</dbReference>
<gene>
    <name evidence="4 5" type="primary">Cul4a</name>
</gene>
<dbReference type="InterPro" id="IPR016159">
    <property type="entry name" value="Cullin_repeat-like_dom_sf"/>
</dbReference>
<evidence type="ECO:0000256" key="2">
    <source>
        <dbReference type="SAM" id="MobiDB-lite"/>
    </source>
</evidence>
<sequence length="265" mass="30230">MADEGPRKGSVSALMGRTNGLTKPAALAGGPAKPGGTGGSRKLVIKNFRDRPRLPDNYTQDTWRKLHEAVKAIQSSTSIRYNLEELYQAVENLCSHKVSPTLYKQLRQVCEDHVQAQILPFREDSLDSVLFLKKINTCWQDHCRQMIMIRSIFLFLDRTYVLQNSMLPSIWDMGLELFRNHIISDRMVQSKTIDGILLLIGRERSGEAVDRSLLRSLLSMLSDLQVYKDSFELKFLEETNCLYAAEGQRLMQDREVSCAADCIWL</sequence>
<dbReference type="PANTHER" id="PTHR11932">
    <property type="entry name" value="CULLIN"/>
    <property type="match status" value="1"/>
</dbReference>
<dbReference type="AGR" id="MGI:1914487"/>
<evidence type="ECO:0007829" key="7">
    <source>
        <dbReference type="PeptideAtlas" id="E9PXT5"/>
    </source>
</evidence>
<reference evidence="4" key="5">
    <citation type="submission" date="2025-09" db="UniProtKB">
        <authorList>
            <consortium name="Ensembl"/>
        </authorList>
    </citation>
    <scope>IDENTIFICATION</scope>
    <source>
        <strain evidence="4">C57BL/6J</strain>
    </source>
</reference>
<dbReference type="SUPFAM" id="SSF74788">
    <property type="entry name" value="Cullin repeat-like"/>
    <property type="match status" value="1"/>
</dbReference>
<dbReference type="SMR" id="E9PXT5"/>
<dbReference type="GeneTree" id="ENSGT00940000156905"/>
<evidence type="ECO:0000313" key="5">
    <source>
        <dbReference type="MGI" id="MGI:1914487"/>
    </source>
</evidence>
<dbReference type="Ensembl" id="ENSMUST00000121426.2">
    <property type="protein sequence ID" value="ENSMUSP00000112525.2"/>
    <property type="gene ID" value="ENSMUSG00000031446.15"/>
</dbReference>
<dbReference type="Proteomes" id="UP000000589">
    <property type="component" value="Chromosome 8"/>
</dbReference>
<keyword evidence="6" id="KW-1185">Reference proteome</keyword>
<dbReference type="ProteomicsDB" id="326709"/>